<evidence type="ECO:0000256" key="6">
    <source>
        <dbReference type="RuleBase" id="RU362118"/>
    </source>
</evidence>
<evidence type="ECO:0000313" key="8">
    <source>
        <dbReference type="Proteomes" id="UP000231358"/>
    </source>
</evidence>
<dbReference type="PANTHER" id="PTHR43797:SF2">
    <property type="entry name" value="HOMOCYSTEINE_CYSTEINE SYNTHASE"/>
    <property type="match status" value="1"/>
</dbReference>
<dbReference type="CDD" id="cd00614">
    <property type="entry name" value="CGS_like"/>
    <property type="match status" value="1"/>
</dbReference>
<dbReference type="InterPro" id="IPR006235">
    <property type="entry name" value="OAc-hSer/O-AcSer_sulfhydrylase"/>
</dbReference>
<name>A0A2G7FS13_9EURO</name>
<dbReference type="InterPro" id="IPR015421">
    <property type="entry name" value="PyrdxlP-dep_Trfase_major"/>
</dbReference>
<comment type="similarity">
    <text evidence="2 6">Belongs to the trans-sulfuration enzymes family.</text>
</comment>
<dbReference type="GO" id="GO:0003961">
    <property type="term" value="F:O-acetylhomoserine aminocarboxypropyltransferase activity"/>
    <property type="evidence" value="ECO:0007669"/>
    <property type="project" value="TreeGrafter"/>
</dbReference>
<feature type="modified residue" description="N6-(pyridoxal phosphate)lysine" evidence="5">
    <location>
        <position position="222"/>
    </location>
</feature>
<dbReference type="PANTHER" id="PTHR43797">
    <property type="entry name" value="HOMOCYSTEINE/CYSTEINE SYNTHASE"/>
    <property type="match status" value="1"/>
</dbReference>
<keyword evidence="8" id="KW-1185">Reference proteome</keyword>
<dbReference type="GO" id="GO:0071269">
    <property type="term" value="P:L-homocysteine biosynthetic process"/>
    <property type="evidence" value="ECO:0007669"/>
    <property type="project" value="TreeGrafter"/>
</dbReference>
<dbReference type="Gene3D" id="3.90.1150.10">
    <property type="entry name" value="Aspartate Aminotransferase, domain 1"/>
    <property type="match status" value="1"/>
</dbReference>
<dbReference type="Pfam" id="PF01053">
    <property type="entry name" value="Cys_Met_Meta_PP"/>
    <property type="match status" value="1"/>
</dbReference>
<dbReference type="FunFam" id="3.40.640.10:FF:000035">
    <property type="entry name" value="O-succinylhomoserine sulfhydrylase"/>
    <property type="match status" value="1"/>
</dbReference>
<evidence type="ECO:0000256" key="2">
    <source>
        <dbReference type="ARBA" id="ARBA00009077"/>
    </source>
</evidence>
<evidence type="ECO:0000256" key="4">
    <source>
        <dbReference type="ARBA" id="ARBA00022898"/>
    </source>
</evidence>
<dbReference type="SUPFAM" id="SSF53383">
    <property type="entry name" value="PLP-dependent transferases"/>
    <property type="match status" value="1"/>
</dbReference>
<gene>
    <name evidence="7" type="ORF">AARAC_004910</name>
</gene>
<sequence length="457" mass="49706">MPDAFTPFKVDLETESNRGFDTRQVHSGAKPDIATRARAVPIYSTASYVFTDSEHARRVCTNEEAGYVYTRISNPTVEVLEKRVAALEGGTAAVACASGQSAVFQAILCLVHTGQNIVASTNLYGGSYSLFKSILPRLGISVKWVRDDDPESYHKLIDDNTRLVFVETVGNPRISVPDLRAIADIAHAHNLPFVVDNTFGAGGYWCPVIEHGVDIVVHSATKWLGGHGTTVGGIIVDSGKFDWASTGDKFPHLTRKSEGPMEFSYASNFGNIAFAIALRIEVVMEVGSVMNPFAAQQILLGIETLSLRCDRIAANALRAAEFLEKHPRVQWVSYPGLSRDKYHSVAKKYFRRGFGGVLSFGVKGGTTGSKAFVDALRLVSNMTNVGDCKTMATHPWSSTHSIMSEQDRMDAGITEDLIRLSVGTEDIIDIIEDLSRACAAIPEHCLQNGDGKVPDHV</sequence>
<dbReference type="InterPro" id="IPR054542">
    <property type="entry name" value="Cys_met_metab_PP"/>
</dbReference>
<proteinExistence type="inferred from homology"/>
<dbReference type="GO" id="GO:0019346">
    <property type="term" value="P:transsulfuration"/>
    <property type="evidence" value="ECO:0007669"/>
    <property type="project" value="InterPro"/>
</dbReference>
<dbReference type="GO" id="GO:0005737">
    <property type="term" value="C:cytoplasm"/>
    <property type="evidence" value="ECO:0007669"/>
    <property type="project" value="TreeGrafter"/>
</dbReference>
<dbReference type="Gene3D" id="3.40.640.10">
    <property type="entry name" value="Type I PLP-dependent aspartate aminotransferase-like (Major domain)"/>
    <property type="match status" value="1"/>
</dbReference>
<evidence type="ECO:0000256" key="1">
    <source>
        <dbReference type="ARBA" id="ARBA00001933"/>
    </source>
</evidence>
<comment type="cofactor">
    <cofactor evidence="1 6">
        <name>pyridoxal 5'-phosphate</name>
        <dbReference type="ChEBI" id="CHEBI:597326"/>
    </cofactor>
</comment>
<evidence type="ECO:0000256" key="3">
    <source>
        <dbReference type="ARBA" id="ARBA00022679"/>
    </source>
</evidence>
<dbReference type="InterPro" id="IPR000277">
    <property type="entry name" value="Cys/Met-Metab_PyrdxlP-dep_enz"/>
</dbReference>
<dbReference type="NCBIfam" id="TIGR01326">
    <property type="entry name" value="OAH_OAS_sulfhy"/>
    <property type="match status" value="1"/>
</dbReference>
<dbReference type="AlphaFoldDB" id="A0A2G7FS13"/>
<dbReference type="PIRSF" id="PIRSF001434">
    <property type="entry name" value="CGS"/>
    <property type="match status" value="1"/>
</dbReference>
<dbReference type="InterPro" id="IPR015422">
    <property type="entry name" value="PyrdxlP-dep_Trfase_small"/>
</dbReference>
<organism evidence="7 8">
    <name type="scientific">Aspergillus arachidicola</name>
    <dbReference type="NCBI Taxonomy" id="656916"/>
    <lineage>
        <taxon>Eukaryota</taxon>
        <taxon>Fungi</taxon>
        <taxon>Dikarya</taxon>
        <taxon>Ascomycota</taxon>
        <taxon>Pezizomycotina</taxon>
        <taxon>Eurotiomycetes</taxon>
        <taxon>Eurotiomycetidae</taxon>
        <taxon>Eurotiales</taxon>
        <taxon>Aspergillaceae</taxon>
        <taxon>Aspergillus</taxon>
        <taxon>Aspergillus subgen. Circumdati</taxon>
    </lineage>
</organism>
<dbReference type="EMBL" id="NEXV01000467">
    <property type="protein sequence ID" value="PIG83055.1"/>
    <property type="molecule type" value="Genomic_DNA"/>
</dbReference>
<dbReference type="InterPro" id="IPR015424">
    <property type="entry name" value="PyrdxlP-dep_Trfase"/>
</dbReference>
<evidence type="ECO:0000256" key="5">
    <source>
        <dbReference type="PIRSR" id="PIRSR001434-2"/>
    </source>
</evidence>
<reference evidence="7 8" key="1">
    <citation type="submission" date="2017-05" db="EMBL/GenBank/DDBJ databases">
        <title>Genome sequence for an aflatoxigenic pathogen of Argentinian peanut, Aspergillus arachidicola.</title>
        <authorList>
            <person name="Moore G."/>
            <person name="Beltz S.B."/>
            <person name="Mack B.M."/>
        </authorList>
    </citation>
    <scope>NUCLEOTIDE SEQUENCE [LARGE SCALE GENOMIC DNA]</scope>
    <source>
        <strain evidence="7 8">CBS 117610</strain>
    </source>
</reference>
<dbReference type="PROSITE" id="PS00868">
    <property type="entry name" value="CYS_MET_METAB_PP"/>
    <property type="match status" value="1"/>
</dbReference>
<protein>
    <submittedName>
        <fullName evidence="7">O-acetylhomoserine/O-acetylserine sulfhydrylase</fullName>
    </submittedName>
</protein>
<evidence type="ECO:0000313" key="7">
    <source>
        <dbReference type="EMBL" id="PIG83055.1"/>
    </source>
</evidence>
<dbReference type="GO" id="GO:0006535">
    <property type="term" value="P:cysteine biosynthetic process from serine"/>
    <property type="evidence" value="ECO:0007669"/>
    <property type="project" value="TreeGrafter"/>
</dbReference>
<keyword evidence="3" id="KW-0808">Transferase</keyword>
<keyword evidence="4 5" id="KW-0663">Pyridoxal phosphate</keyword>
<dbReference type="Proteomes" id="UP000231358">
    <property type="component" value="Unassembled WGS sequence"/>
</dbReference>
<comment type="caution">
    <text evidence="7">The sequence shown here is derived from an EMBL/GenBank/DDBJ whole genome shotgun (WGS) entry which is preliminary data.</text>
</comment>
<dbReference type="GO" id="GO:0004124">
    <property type="term" value="F:cysteine synthase activity"/>
    <property type="evidence" value="ECO:0007669"/>
    <property type="project" value="TreeGrafter"/>
</dbReference>
<accession>A0A2G7FS13</accession>
<dbReference type="GO" id="GO:0030170">
    <property type="term" value="F:pyridoxal phosphate binding"/>
    <property type="evidence" value="ECO:0007669"/>
    <property type="project" value="InterPro"/>
</dbReference>
<dbReference type="STRING" id="656916.A0A2G7FS13"/>